<sequence length="172" mass="18608">MKGPPAGVNRPKESAEGLAEQQRRRPRDRATAEQSATSTAEPSRSQLGLRMGPDGLLRVDLLRVQPQSPGCDGQSAWDRPEQDRLADFKSQMAIPTGRPYAGMSYPEQRGSHTATLTSASVLALAETPKDKLFTELWPACSEKVYPGALNMDAIDSSVLCALATALDDRIEV</sequence>
<reference evidence="2 3" key="1">
    <citation type="journal article" date="2020" name="Genomics">
        <title>Complete, high-quality genomes from long-read metagenomic sequencing of two wolf lichen thalli reveals enigmatic genome architecture.</title>
        <authorList>
            <person name="McKenzie S.K."/>
            <person name="Walston R.F."/>
            <person name="Allen J.L."/>
        </authorList>
    </citation>
    <scope>NUCLEOTIDE SEQUENCE [LARGE SCALE GENOMIC DNA]</scope>
    <source>
        <strain evidence="2">WasteWater1</strain>
    </source>
</reference>
<dbReference type="AlphaFoldDB" id="A0A8H6CDK8"/>
<dbReference type="EMBL" id="JACCJB010000014">
    <property type="protein sequence ID" value="KAF6221474.1"/>
    <property type="molecule type" value="Genomic_DNA"/>
</dbReference>
<evidence type="ECO:0000313" key="2">
    <source>
        <dbReference type="EMBL" id="KAF6221474.1"/>
    </source>
</evidence>
<evidence type="ECO:0000256" key="1">
    <source>
        <dbReference type="SAM" id="MobiDB-lite"/>
    </source>
</evidence>
<dbReference type="GeneID" id="59330743"/>
<dbReference type="RefSeq" id="XP_037150909.1">
    <property type="nucleotide sequence ID" value="XM_037293256.1"/>
</dbReference>
<comment type="caution">
    <text evidence="2">The sequence shown here is derived from an EMBL/GenBank/DDBJ whole genome shotgun (WGS) entry which is preliminary data.</text>
</comment>
<organism evidence="2 3">
    <name type="scientific">Letharia lupina</name>
    <dbReference type="NCBI Taxonomy" id="560253"/>
    <lineage>
        <taxon>Eukaryota</taxon>
        <taxon>Fungi</taxon>
        <taxon>Dikarya</taxon>
        <taxon>Ascomycota</taxon>
        <taxon>Pezizomycotina</taxon>
        <taxon>Lecanoromycetes</taxon>
        <taxon>OSLEUM clade</taxon>
        <taxon>Lecanoromycetidae</taxon>
        <taxon>Lecanorales</taxon>
        <taxon>Lecanorineae</taxon>
        <taxon>Parmeliaceae</taxon>
        <taxon>Letharia</taxon>
    </lineage>
</organism>
<dbReference type="Proteomes" id="UP000593566">
    <property type="component" value="Unassembled WGS sequence"/>
</dbReference>
<name>A0A8H6CDK8_9LECA</name>
<protein>
    <submittedName>
        <fullName evidence="2">Uncharacterized protein</fullName>
    </submittedName>
</protein>
<accession>A0A8H6CDK8</accession>
<proteinExistence type="predicted"/>
<feature type="region of interest" description="Disordered" evidence="1">
    <location>
        <begin position="1"/>
        <end position="52"/>
    </location>
</feature>
<evidence type="ECO:0000313" key="3">
    <source>
        <dbReference type="Proteomes" id="UP000593566"/>
    </source>
</evidence>
<gene>
    <name evidence="2" type="ORF">HO133_002330</name>
</gene>
<feature type="compositionally biased region" description="Low complexity" evidence="1">
    <location>
        <begin position="32"/>
        <end position="41"/>
    </location>
</feature>
<keyword evidence="3" id="KW-1185">Reference proteome</keyword>